<feature type="transmembrane region" description="Helical" evidence="1">
    <location>
        <begin position="101"/>
        <end position="120"/>
    </location>
</feature>
<protein>
    <submittedName>
        <fullName evidence="2">Regulator SirB</fullName>
    </submittedName>
</protein>
<dbReference type="KEGG" id="mros:EHO51_20000"/>
<dbReference type="PIRSF" id="PIRSF005610">
    <property type="entry name" value="SirB"/>
    <property type="match status" value="1"/>
</dbReference>
<dbReference type="InterPro" id="IPR007360">
    <property type="entry name" value="SirB"/>
</dbReference>
<reference evidence="3 5" key="2">
    <citation type="journal article" date="2021" name="AMB Express">
        <title>Isolation and characterisation of Methylocystis spp. for poly-3-hydroxybutyrate production using waste methane feedstocks.</title>
        <authorList>
            <person name="Rumah B.L."/>
            <person name="Stead C.E."/>
            <person name="Claxton Stevens B.H."/>
            <person name="Minton N.P."/>
            <person name="Grosse-Honebrink A."/>
            <person name="Zhang Y."/>
        </authorList>
    </citation>
    <scope>NUCLEOTIDE SEQUENCE [LARGE SCALE GENOMIC DNA]</scope>
    <source>
        <strain evidence="3 5">BRCS1</strain>
        <plasmid evidence="3 5">unnamed2</plasmid>
    </source>
</reference>
<feature type="transmembrane region" description="Helical" evidence="1">
    <location>
        <begin position="45"/>
        <end position="63"/>
    </location>
</feature>
<sequence length="132" mass="14514">MEAYYFEIRAVHVAAALASGGFCLMRALALNLLAASWPPSLLARLASYAIDTVLFTAALMLTAVTRQYPFVDTWLTMKVVVMLPLYIFLGYWALRAKAFKLRLAAMAGAIAAFLFIYSIARKHSPLGMFALG</sequence>
<geneLocation type="plasmid" evidence="3 5">
    <name>unnamed2</name>
</geneLocation>
<keyword evidence="1" id="KW-0812">Transmembrane</keyword>
<evidence type="ECO:0000313" key="2">
    <source>
        <dbReference type="EMBL" id="AZG79082.1"/>
    </source>
</evidence>
<feature type="transmembrane region" description="Helical" evidence="1">
    <location>
        <begin position="12"/>
        <end position="33"/>
    </location>
</feature>
<keyword evidence="2" id="KW-0614">Plasmid</keyword>
<geneLocation type="plasmid" evidence="4">
    <name>pgw6_2</name>
</geneLocation>
<dbReference type="Proteomes" id="UP000273982">
    <property type="component" value="Plasmid pGW6_2"/>
</dbReference>
<evidence type="ECO:0000256" key="1">
    <source>
        <dbReference type="SAM" id="Phobius"/>
    </source>
</evidence>
<dbReference type="EMBL" id="CP044330">
    <property type="protein sequence ID" value="QGM95892.1"/>
    <property type="molecule type" value="Genomic_DNA"/>
</dbReference>
<dbReference type="AlphaFoldDB" id="A0A3G8MD95"/>
<feature type="transmembrane region" description="Helical" evidence="1">
    <location>
        <begin position="75"/>
        <end position="94"/>
    </location>
</feature>
<organism evidence="2 4">
    <name type="scientific">Methylocystis rosea</name>
    <dbReference type="NCBI Taxonomy" id="173366"/>
    <lineage>
        <taxon>Bacteria</taxon>
        <taxon>Pseudomonadati</taxon>
        <taxon>Pseudomonadota</taxon>
        <taxon>Alphaproteobacteria</taxon>
        <taxon>Hyphomicrobiales</taxon>
        <taxon>Methylocystaceae</taxon>
        <taxon>Methylocystis</taxon>
    </lineage>
</organism>
<reference evidence="2 4" key="1">
    <citation type="submission" date="2018-11" db="EMBL/GenBank/DDBJ databases">
        <title>Genome squencing of methanotrophic bacteria isolated from alkaline groundwater in Korea.</title>
        <authorList>
            <person name="Nguyen L.N."/>
        </authorList>
    </citation>
    <scope>NUCLEOTIDE SEQUENCE [LARGE SCALE GENOMIC DNA]</scope>
    <source>
        <strain evidence="2 4">GW6</strain>
        <plasmid evidence="2">pGW6_2</plasmid>
        <plasmid evidence="4">pgw6_2</plasmid>
    </source>
</reference>
<keyword evidence="1" id="KW-1133">Transmembrane helix</keyword>
<dbReference type="RefSeq" id="WP_109026893.1">
    <property type="nucleotide sequence ID" value="NZ_CP034088.1"/>
</dbReference>
<gene>
    <name evidence="2" type="ORF">EHO51_20000</name>
    <name evidence="3" type="ORF">F7D13_17525</name>
</gene>
<dbReference type="Pfam" id="PF04247">
    <property type="entry name" value="SirB"/>
    <property type="match status" value="1"/>
</dbReference>
<dbReference type="EMBL" id="CP034088">
    <property type="protein sequence ID" value="AZG79082.1"/>
    <property type="molecule type" value="Genomic_DNA"/>
</dbReference>
<keyword evidence="5" id="KW-1185">Reference proteome</keyword>
<proteinExistence type="predicted"/>
<evidence type="ECO:0000313" key="3">
    <source>
        <dbReference type="EMBL" id="QGM95892.1"/>
    </source>
</evidence>
<dbReference type="Proteomes" id="UP000424673">
    <property type="component" value="Plasmid unnamed2"/>
</dbReference>
<keyword evidence="1" id="KW-0472">Membrane</keyword>
<evidence type="ECO:0000313" key="5">
    <source>
        <dbReference type="Proteomes" id="UP000424673"/>
    </source>
</evidence>
<geneLocation type="plasmid" evidence="2">
    <name>pGW6_2</name>
</geneLocation>
<accession>A0A3G8MD95</accession>
<evidence type="ECO:0000313" key="4">
    <source>
        <dbReference type="Proteomes" id="UP000273982"/>
    </source>
</evidence>
<name>A0A3G8MD95_9HYPH</name>